<evidence type="ECO:0000259" key="11">
    <source>
        <dbReference type="PROSITE" id="PS50011"/>
    </source>
</evidence>
<evidence type="ECO:0000256" key="3">
    <source>
        <dbReference type="ARBA" id="ARBA00022679"/>
    </source>
</evidence>
<feature type="region of interest" description="Disordered" evidence="10">
    <location>
        <begin position="1"/>
        <end position="91"/>
    </location>
</feature>
<keyword evidence="13" id="KW-1185">Reference proteome</keyword>
<accession>A0A8H7S0V3</accession>
<dbReference type="PROSITE" id="PS00107">
    <property type="entry name" value="PROTEIN_KINASE_ATP"/>
    <property type="match status" value="1"/>
</dbReference>
<evidence type="ECO:0000256" key="8">
    <source>
        <dbReference type="ARBA" id="ARBA00048679"/>
    </source>
</evidence>
<evidence type="ECO:0000256" key="1">
    <source>
        <dbReference type="ARBA" id="ARBA00012513"/>
    </source>
</evidence>
<dbReference type="Gene3D" id="1.10.510.10">
    <property type="entry name" value="Transferase(Phosphotransferase) domain 1"/>
    <property type="match status" value="1"/>
</dbReference>
<dbReference type="PANTHER" id="PTHR24343:SF558">
    <property type="entry name" value="PROTEIN KINASE DOMAIN-CONTAINING PROTEIN"/>
    <property type="match status" value="1"/>
</dbReference>
<dbReference type="AlphaFoldDB" id="A0A8H7S0V3"/>
<dbReference type="InterPro" id="IPR011009">
    <property type="entry name" value="Kinase-like_dom_sf"/>
</dbReference>
<dbReference type="GO" id="GO:0004674">
    <property type="term" value="F:protein serine/threonine kinase activity"/>
    <property type="evidence" value="ECO:0007669"/>
    <property type="project" value="UniProtKB-KW"/>
</dbReference>
<dbReference type="PANTHER" id="PTHR24343">
    <property type="entry name" value="SERINE/THREONINE KINASE"/>
    <property type="match status" value="1"/>
</dbReference>
<dbReference type="Gene3D" id="3.30.200.20">
    <property type="entry name" value="Phosphorylase Kinase, domain 1"/>
    <property type="match status" value="1"/>
</dbReference>
<proteinExistence type="predicted"/>
<dbReference type="GO" id="GO:0005829">
    <property type="term" value="C:cytosol"/>
    <property type="evidence" value="ECO:0007669"/>
    <property type="project" value="TreeGrafter"/>
</dbReference>
<dbReference type="Proteomes" id="UP000646827">
    <property type="component" value="Unassembled WGS sequence"/>
</dbReference>
<keyword evidence="2" id="KW-0723">Serine/threonine-protein kinase</keyword>
<protein>
    <recommendedName>
        <fullName evidence="1">non-specific serine/threonine protein kinase</fullName>
        <ecNumber evidence="1">2.7.11.1</ecNumber>
    </recommendedName>
</protein>
<dbReference type="InterPro" id="IPR017441">
    <property type="entry name" value="Protein_kinase_ATP_BS"/>
</dbReference>
<evidence type="ECO:0000256" key="10">
    <source>
        <dbReference type="SAM" id="MobiDB-lite"/>
    </source>
</evidence>
<dbReference type="SUPFAM" id="SSF56112">
    <property type="entry name" value="Protein kinase-like (PK-like)"/>
    <property type="match status" value="1"/>
</dbReference>
<evidence type="ECO:0000256" key="4">
    <source>
        <dbReference type="ARBA" id="ARBA00022741"/>
    </source>
</evidence>
<feature type="compositionally biased region" description="Polar residues" evidence="10">
    <location>
        <begin position="1"/>
        <end position="17"/>
    </location>
</feature>
<evidence type="ECO:0000313" key="12">
    <source>
        <dbReference type="EMBL" id="KAG2219373.1"/>
    </source>
</evidence>
<name>A0A8H7S0V3_9FUNG</name>
<comment type="catalytic activity">
    <reaction evidence="8">
        <text>L-seryl-[protein] + ATP = O-phospho-L-seryl-[protein] + ADP + H(+)</text>
        <dbReference type="Rhea" id="RHEA:17989"/>
        <dbReference type="Rhea" id="RHEA-COMP:9863"/>
        <dbReference type="Rhea" id="RHEA-COMP:11604"/>
        <dbReference type="ChEBI" id="CHEBI:15378"/>
        <dbReference type="ChEBI" id="CHEBI:29999"/>
        <dbReference type="ChEBI" id="CHEBI:30616"/>
        <dbReference type="ChEBI" id="CHEBI:83421"/>
        <dbReference type="ChEBI" id="CHEBI:456216"/>
        <dbReference type="EC" id="2.7.11.1"/>
    </reaction>
</comment>
<keyword evidence="4 9" id="KW-0547">Nucleotide-binding</keyword>
<evidence type="ECO:0000256" key="9">
    <source>
        <dbReference type="PROSITE-ProRule" id="PRU10141"/>
    </source>
</evidence>
<reference evidence="12 13" key="1">
    <citation type="submission" date="2020-12" db="EMBL/GenBank/DDBJ databases">
        <title>Metabolic potential, ecology and presence of endohyphal bacteria is reflected in genomic diversity of Mucoromycotina.</title>
        <authorList>
            <person name="Muszewska A."/>
            <person name="Okrasinska A."/>
            <person name="Steczkiewicz K."/>
            <person name="Drgas O."/>
            <person name="Orlowska M."/>
            <person name="Perlinska-Lenart U."/>
            <person name="Aleksandrzak-Piekarczyk T."/>
            <person name="Szatraj K."/>
            <person name="Zielenkiewicz U."/>
            <person name="Pilsyk S."/>
            <person name="Malc E."/>
            <person name="Mieczkowski P."/>
            <person name="Kruszewska J.S."/>
            <person name="Biernat P."/>
            <person name="Pawlowska J."/>
        </authorList>
    </citation>
    <scope>NUCLEOTIDE SEQUENCE [LARGE SCALE GENOMIC DNA]</scope>
    <source>
        <strain evidence="12 13">CBS 142.35</strain>
    </source>
</reference>
<dbReference type="InterPro" id="IPR000719">
    <property type="entry name" value="Prot_kinase_dom"/>
</dbReference>
<dbReference type="InterPro" id="IPR008271">
    <property type="entry name" value="Ser/Thr_kinase_AS"/>
</dbReference>
<evidence type="ECO:0000256" key="7">
    <source>
        <dbReference type="ARBA" id="ARBA00047899"/>
    </source>
</evidence>
<evidence type="ECO:0000256" key="6">
    <source>
        <dbReference type="ARBA" id="ARBA00022840"/>
    </source>
</evidence>
<dbReference type="PROSITE" id="PS50011">
    <property type="entry name" value="PROTEIN_KINASE_DOM"/>
    <property type="match status" value="1"/>
</dbReference>
<keyword evidence="5" id="KW-0418">Kinase</keyword>
<gene>
    <name evidence="12" type="ORF">INT45_006081</name>
</gene>
<dbReference type="GO" id="GO:0005524">
    <property type="term" value="F:ATP binding"/>
    <property type="evidence" value="ECO:0007669"/>
    <property type="project" value="UniProtKB-UniRule"/>
</dbReference>
<evidence type="ECO:0000313" key="13">
    <source>
        <dbReference type="Proteomes" id="UP000646827"/>
    </source>
</evidence>
<evidence type="ECO:0000256" key="5">
    <source>
        <dbReference type="ARBA" id="ARBA00022777"/>
    </source>
</evidence>
<dbReference type="OrthoDB" id="6513151at2759"/>
<comment type="catalytic activity">
    <reaction evidence="7">
        <text>L-threonyl-[protein] + ATP = O-phospho-L-threonyl-[protein] + ADP + H(+)</text>
        <dbReference type="Rhea" id="RHEA:46608"/>
        <dbReference type="Rhea" id="RHEA-COMP:11060"/>
        <dbReference type="Rhea" id="RHEA-COMP:11605"/>
        <dbReference type="ChEBI" id="CHEBI:15378"/>
        <dbReference type="ChEBI" id="CHEBI:30013"/>
        <dbReference type="ChEBI" id="CHEBI:30616"/>
        <dbReference type="ChEBI" id="CHEBI:61977"/>
        <dbReference type="ChEBI" id="CHEBI:456216"/>
        <dbReference type="EC" id="2.7.11.1"/>
    </reaction>
</comment>
<dbReference type="EC" id="2.7.11.1" evidence="1"/>
<dbReference type="GO" id="GO:0030003">
    <property type="term" value="P:intracellular monoatomic cation homeostasis"/>
    <property type="evidence" value="ECO:0007669"/>
    <property type="project" value="TreeGrafter"/>
</dbReference>
<dbReference type="Pfam" id="PF00069">
    <property type="entry name" value="Pkinase"/>
    <property type="match status" value="1"/>
</dbReference>
<feature type="compositionally biased region" description="Polar residues" evidence="10">
    <location>
        <begin position="42"/>
        <end position="56"/>
    </location>
</feature>
<keyword evidence="6 9" id="KW-0067">ATP-binding</keyword>
<feature type="compositionally biased region" description="Low complexity" evidence="10">
    <location>
        <begin position="18"/>
        <end position="41"/>
    </location>
</feature>
<sequence length="518" mass="59901">MGVFQTFFQSQPQSAPQHSTTNNHNHNNNGINNNKNKSTIKQLSGSSSPLTFNSKNMAEPNSILQQQQQQQQQQEQQQQQPQQYHQQQQSSLVGNRFVVHEDNRHSHYLTSPTPSKLTTSIDEMMDVCRGFFWGEHKMSPDALQEERHAVDKSLKRAPSKSYLTQKWGNCQEIIGKGAYGKIRVIHKNDTFYAVKEFRKKNAETTKRFIERLTNEYKVATSLHHKNIIQTFDLLPLSQTSPIYCQVMEYCDGGDLFTLIFETTDGLVPQEANCFFKQLMEGVDYLHSNHIVHRDLKPENLLLTSKGCLKISDFDTASKLIVDNDNDNDKSNNINDNTQHKCNHHDDHQLEQQAGLVGSEPYIAPEQFEPYEYDAMAADIWSCGIIYIGMRTGNQMWQVAKQGDDDDYDRYIKFRQLIDAERQKVRRERSQRKERNSVADREAEMVRAREAIKRRAKEDGCDVFQGLEMGPKRLMYRMLDPNPNKRPTVQEVLYSNEWMANIITCQHCQPSAPSTTQQQ</sequence>
<dbReference type="EMBL" id="JAEPRB010000182">
    <property type="protein sequence ID" value="KAG2219373.1"/>
    <property type="molecule type" value="Genomic_DNA"/>
</dbReference>
<feature type="binding site" evidence="9">
    <location>
        <position position="195"/>
    </location>
    <ligand>
        <name>ATP</name>
        <dbReference type="ChEBI" id="CHEBI:30616"/>
    </ligand>
</feature>
<feature type="domain" description="Protein kinase" evidence="11">
    <location>
        <begin position="168"/>
        <end position="498"/>
    </location>
</feature>
<comment type="caution">
    <text evidence="12">The sequence shown here is derived from an EMBL/GenBank/DDBJ whole genome shotgun (WGS) entry which is preliminary data.</text>
</comment>
<organism evidence="12 13">
    <name type="scientific">Circinella minor</name>
    <dbReference type="NCBI Taxonomy" id="1195481"/>
    <lineage>
        <taxon>Eukaryota</taxon>
        <taxon>Fungi</taxon>
        <taxon>Fungi incertae sedis</taxon>
        <taxon>Mucoromycota</taxon>
        <taxon>Mucoromycotina</taxon>
        <taxon>Mucoromycetes</taxon>
        <taxon>Mucorales</taxon>
        <taxon>Lichtheimiaceae</taxon>
        <taxon>Circinella</taxon>
    </lineage>
</organism>
<evidence type="ECO:0000256" key="2">
    <source>
        <dbReference type="ARBA" id="ARBA00022527"/>
    </source>
</evidence>
<dbReference type="PROSITE" id="PS00108">
    <property type="entry name" value="PROTEIN_KINASE_ST"/>
    <property type="match status" value="1"/>
</dbReference>
<feature type="compositionally biased region" description="Low complexity" evidence="10">
    <location>
        <begin position="65"/>
        <end position="89"/>
    </location>
</feature>
<keyword evidence="3" id="KW-0808">Transferase</keyword>
<dbReference type="SMART" id="SM00220">
    <property type="entry name" value="S_TKc"/>
    <property type="match status" value="1"/>
</dbReference>